<dbReference type="OrthoDB" id="359154at2759"/>
<dbReference type="HOGENOM" id="CLU_055001_0_0_1"/>
<keyword evidence="5" id="KW-1185">Reference proteome</keyword>
<feature type="coiled-coil region" evidence="3">
    <location>
        <begin position="320"/>
        <end position="347"/>
    </location>
</feature>
<reference evidence="4 5" key="1">
    <citation type="submission" date="2014-04" db="EMBL/GenBank/DDBJ databases">
        <authorList>
            <consortium name="DOE Joint Genome Institute"/>
            <person name="Kuo A."/>
            <person name="Kohler A."/>
            <person name="Nagy L.G."/>
            <person name="Floudas D."/>
            <person name="Copeland A."/>
            <person name="Barry K.W."/>
            <person name="Cichocki N."/>
            <person name="Veneault-Fourrey C."/>
            <person name="LaButti K."/>
            <person name="Lindquist E.A."/>
            <person name="Lipzen A."/>
            <person name="Lundell T."/>
            <person name="Morin E."/>
            <person name="Murat C."/>
            <person name="Sun H."/>
            <person name="Tunlid A."/>
            <person name="Henrissat B."/>
            <person name="Grigoriev I.V."/>
            <person name="Hibbett D.S."/>
            <person name="Martin F."/>
            <person name="Nordberg H.P."/>
            <person name="Cantor M.N."/>
            <person name="Hua S.X."/>
        </authorList>
    </citation>
    <scope>NUCLEOTIDE SEQUENCE [LARGE SCALE GENOMIC DNA]</scope>
    <source>
        <strain evidence="4 5">Foug A</strain>
    </source>
</reference>
<gene>
    <name evidence="4" type="ORF">SCLCIDRAFT_107000</name>
</gene>
<dbReference type="InParanoid" id="A0A0C3ASC4"/>
<dbReference type="GO" id="GO:1990904">
    <property type="term" value="C:ribonucleoprotein complex"/>
    <property type="evidence" value="ECO:0007669"/>
    <property type="project" value="UniProtKB-KW"/>
</dbReference>
<evidence type="ECO:0000256" key="1">
    <source>
        <dbReference type="ARBA" id="ARBA00022980"/>
    </source>
</evidence>
<dbReference type="GO" id="GO:0003723">
    <property type="term" value="F:RNA binding"/>
    <property type="evidence" value="ECO:0007669"/>
    <property type="project" value="InterPro"/>
</dbReference>
<dbReference type="EMBL" id="KN822011">
    <property type="protein sequence ID" value="KIM67842.1"/>
    <property type="molecule type" value="Genomic_DNA"/>
</dbReference>
<evidence type="ECO:0000256" key="3">
    <source>
        <dbReference type="SAM" id="Coils"/>
    </source>
</evidence>
<dbReference type="SUPFAM" id="SSF50104">
    <property type="entry name" value="Translation proteins SH3-like domain"/>
    <property type="match status" value="1"/>
</dbReference>
<dbReference type="GO" id="GO:0005840">
    <property type="term" value="C:ribosome"/>
    <property type="evidence" value="ECO:0007669"/>
    <property type="project" value="UniProtKB-KW"/>
</dbReference>
<dbReference type="AlphaFoldDB" id="A0A0C3ASC4"/>
<protein>
    <recommendedName>
        <fullName evidence="6">KOW domain-containing protein</fullName>
    </recommendedName>
</protein>
<organism evidence="4 5">
    <name type="scientific">Scleroderma citrinum Foug A</name>
    <dbReference type="NCBI Taxonomy" id="1036808"/>
    <lineage>
        <taxon>Eukaryota</taxon>
        <taxon>Fungi</taxon>
        <taxon>Dikarya</taxon>
        <taxon>Basidiomycota</taxon>
        <taxon>Agaricomycotina</taxon>
        <taxon>Agaricomycetes</taxon>
        <taxon>Agaricomycetidae</taxon>
        <taxon>Boletales</taxon>
        <taxon>Sclerodermatineae</taxon>
        <taxon>Sclerodermataceae</taxon>
        <taxon>Scleroderma</taxon>
    </lineage>
</organism>
<keyword evidence="3" id="KW-0175">Coiled coil</keyword>
<evidence type="ECO:0000313" key="4">
    <source>
        <dbReference type="EMBL" id="KIM67842.1"/>
    </source>
</evidence>
<dbReference type="CDD" id="cd06089">
    <property type="entry name" value="KOW_RPL26"/>
    <property type="match status" value="1"/>
</dbReference>
<dbReference type="Proteomes" id="UP000053989">
    <property type="component" value="Unassembled WGS sequence"/>
</dbReference>
<keyword evidence="1" id="KW-0689">Ribosomal protein</keyword>
<dbReference type="InterPro" id="IPR008991">
    <property type="entry name" value="Translation_prot_SH3-like_sf"/>
</dbReference>
<dbReference type="InterPro" id="IPR041988">
    <property type="entry name" value="Ribosomal_uL24_KOW"/>
</dbReference>
<name>A0A0C3ASC4_9AGAM</name>
<evidence type="ECO:0008006" key="6">
    <source>
        <dbReference type="Google" id="ProtNLM"/>
    </source>
</evidence>
<evidence type="ECO:0000313" key="5">
    <source>
        <dbReference type="Proteomes" id="UP000053989"/>
    </source>
</evidence>
<proteinExistence type="predicted"/>
<reference evidence="5" key="2">
    <citation type="submission" date="2015-01" db="EMBL/GenBank/DDBJ databases">
        <title>Evolutionary Origins and Diversification of the Mycorrhizal Mutualists.</title>
        <authorList>
            <consortium name="DOE Joint Genome Institute"/>
            <consortium name="Mycorrhizal Genomics Consortium"/>
            <person name="Kohler A."/>
            <person name="Kuo A."/>
            <person name="Nagy L.G."/>
            <person name="Floudas D."/>
            <person name="Copeland A."/>
            <person name="Barry K.W."/>
            <person name="Cichocki N."/>
            <person name="Veneault-Fourrey C."/>
            <person name="LaButti K."/>
            <person name="Lindquist E.A."/>
            <person name="Lipzen A."/>
            <person name="Lundell T."/>
            <person name="Morin E."/>
            <person name="Murat C."/>
            <person name="Riley R."/>
            <person name="Ohm R."/>
            <person name="Sun H."/>
            <person name="Tunlid A."/>
            <person name="Henrissat B."/>
            <person name="Grigoriev I.V."/>
            <person name="Hibbett D.S."/>
            <person name="Martin F."/>
        </authorList>
    </citation>
    <scope>NUCLEOTIDE SEQUENCE [LARGE SCALE GENOMIC DNA]</scope>
    <source>
        <strain evidence="5">Foug A</strain>
    </source>
</reference>
<evidence type="ECO:0000256" key="2">
    <source>
        <dbReference type="ARBA" id="ARBA00023274"/>
    </source>
</evidence>
<dbReference type="STRING" id="1036808.A0A0C3ASC4"/>
<sequence>MPPSRFQLLKATTRSPWTRDFRHLLPVPKHFAIKQSFYDPGIKAVRVKDRIKFWNVVPGDRIRIRGDSRNTIHEVLSINKFTNRVYLKGTIREPTKGKMPVNKSVHYSKCQLLIEEREKKTAEGTIEKVHVFAQRIGVREPYWNPELRRFDWRRVVLASIPAYVERNAGKVLVLPWPEPEEPPKPKANPLLDTPSDTVLKITYQPPTLATSKKKGSAIADENAYIKTLFNPSPRGFDESQPMESHLVKELSNPHGRAKKQARWQAAQRRKSELLKKFVARELLNQGDRTAREARVEGVFKWRQQMEEERKAEKKRRWFTAERLTGIARKAKRKHRKAEKQKTKLTHLVLKEAPNQVIPRSSK</sequence>
<keyword evidence="2" id="KW-0687">Ribonucleoprotein</keyword>
<accession>A0A0C3ASC4</accession>